<dbReference type="PANTHER" id="PTHR43214:SF41">
    <property type="entry name" value="NITRATE_NITRITE RESPONSE REGULATOR PROTEIN NARP"/>
    <property type="match status" value="1"/>
</dbReference>
<reference evidence="8 9" key="1">
    <citation type="submission" date="2012-08" db="EMBL/GenBank/DDBJ databases">
        <title>The genome of cave-isolated P. fluorescens strain R124 demonstrates phenotypic adaptation to the mineral environment.</title>
        <authorList>
            <person name="Barton M.D."/>
            <person name="Petronio M."/>
            <person name="Giarrizzo J.G."/>
            <person name="Bowling B.V."/>
            <person name="Barton H.A."/>
        </authorList>
    </citation>
    <scope>NUCLEOTIDE SEQUENCE [LARGE SCALE GENOMIC DNA]</scope>
    <source>
        <strain evidence="8 9">R124</strain>
    </source>
</reference>
<dbReference type="PRINTS" id="PR00038">
    <property type="entry name" value="HTHLUXR"/>
</dbReference>
<evidence type="ECO:0000256" key="3">
    <source>
        <dbReference type="ARBA" id="ARBA00023125"/>
    </source>
</evidence>
<dbReference type="InterPro" id="IPR036388">
    <property type="entry name" value="WH-like_DNA-bd_sf"/>
</dbReference>
<dbReference type="PANTHER" id="PTHR43214">
    <property type="entry name" value="TWO-COMPONENT RESPONSE REGULATOR"/>
    <property type="match status" value="1"/>
</dbReference>
<dbReference type="InterPro" id="IPR000792">
    <property type="entry name" value="Tscrpt_reg_LuxR_C"/>
</dbReference>
<dbReference type="GO" id="GO:0006355">
    <property type="term" value="P:regulation of DNA-templated transcription"/>
    <property type="evidence" value="ECO:0007669"/>
    <property type="project" value="InterPro"/>
</dbReference>
<dbReference type="SUPFAM" id="SSF46894">
    <property type="entry name" value="C-terminal effector domain of the bipartite response regulators"/>
    <property type="match status" value="1"/>
</dbReference>
<protein>
    <submittedName>
        <fullName evidence="8">CheY</fullName>
    </submittedName>
</protein>
<evidence type="ECO:0000259" key="7">
    <source>
        <dbReference type="PROSITE" id="PS50110"/>
    </source>
</evidence>
<evidence type="ECO:0000259" key="6">
    <source>
        <dbReference type="PROSITE" id="PS50043"/>
    </source>
</evidence>
<dbReference type="InterPro" id="IPR058245">
    <property type="entry name" value="NreC/VraR/RcsB-like_REC"/>
</dbReference>
<dbReference type="OrthoDB" id="5593303at2"/>
<dbReference type="PROSITE" id="PS00622">
    <property type="entry name" value="HTH_LUXR_1"/>
    <property type="match status" value="1"/>
</dbReference>
<feature type="modified residue" description="4-aspartylphosphate" evidence="5">
    <location>
        <position position="53"/>
    </location>
</feature>
<dbReference type="PROSITE" id="PS50110">
    <property type="entry name" value="RESPONSE_REGULATORY"/>
    <property type="match status" value="1"/>
</dbReference>
<dbReference type="GO" id="GO:0000160">
    <property type="term" value="P:phosphorelay signal transduction system"/>
    <property type="evidence" value="ECO:0007669"/>
    <property type="project" value="InterPro"/>
</dbReference>
<dbReference type="InterPro" id="IPR011006">
    <property type="entry name" value="CheY-like_superfamily"/>
</dbReference>
<dbReference type="SMART" id="SM00448">
    <property type="entry name" value="REC"/>
    <property type="match status" value="1"/>
</dbReference>
<dbReference type="InterPro" id="IPR016032">
    <property type="entry name" value="Sig_transdc_resp-reg_C-effctor"/>
</dbReference>
<dbReference type="Pfam" id="PF00072">
    <property type="entry name" value="Response_reg"/>
    <property type="match status" value="1"/>
</dbReference>
<evidence type="ECO:0000256" key="5">
    <source>
        <dbReference type="PROSITE-ProRule" id="PRU00169"/>
    </source>
</evidence>
<dbReference type="RefSeq" id="WP_003223465.1">
    <property type="nucleotide sequence ID" value="NZ_CM001561.1"/>
</dbReference>
<sequence>MKSALIVDDHPVVRAAVKLVLEAERFKVIHEASSAGEVMALLRKHQPKLVILDLKLPGLGGLEVLERLKSANPECKVLIFSSQDPLHYQNRCLRGGAMGYVTKTNQLLQLHKAIQALMSGYSYFAALPDTTHASSPLDRSEKQLIDQLSNRELSILEQLALGKSNKAIAEDMHLSHKTVSTYKTRLMKKLAINSTVHLREFAKRNHLI</sequence>
<dbReference type="CDD" id="cd17535">
    <property type="entry name" value="REC_NarL-like"/>
    <property type="match status" value="1"/>
</dbReference>
<proteinExistence type="predicted"/>
<evidence type="ECO:0000256" key="4">
    <source>
        <dbReference type="ARBA" id="ARBA00023163"/>
    </source>
</evidence>
<dbReference type="GO" id="GO:0003677">
    <property type="term" value="F:DNA binding"/>
    <property type="evidence" value="ECO:0007669"/>
    <property type="project" value="UniProtKB-KW"/>
</dbReference>
<feature type="domain" description="HTH luxR-type" evidence="6">
    <location>
        <begin position="141"/>
        <end position="206"/>
    </location>
</feature>
<dbReference type="PROSITE" id="PS50043">
    <property type="entry name" value="HTH_LUXR_2"/>
    <property type="match status" value="1"/>
</dbReference>
<evidence type="ECO:0000313" key="8">
    <source>
        <dbReference type="EMBL" id="EJZ57511.1"/>
    </source>
</evidence>
<organism evidence="8 9">
    <name type="scientific">Pseudomonas fluorescens R124</name>
    <dbReference type="NCBI Taxonomy" id="743713"/>
    <lineage>
        <taxon>Bacteria</taxon>
        <taxon>Pseudomonadati</taxon>
        <taxon>Pseudomonadota</taxon>
        <taxon>Gammaproteobacteria</taxon>
        <taxon>Pseudomonadales</taxon>
        <taxon>Pseudomonadaceae</taxon>
        <taxon>Pseudomonas</taxon>
    </lineage>
</organism>
<dbReference type="AlphaFoldDB" id="A0A7U9CP73"/>
<dbReference type="CDD" id="cd06170">
    <property type="entry name" value="LuxR_C_like"/>
    <property type="match status" value="1"/>
</dbReference>
<evidence type="ECO:0000256" key="2">
    <source>
        <dbReference type="ARBA" id="ARBA00023015"/>
    </source>
</evidence>
<dbReference type="Gene3D" id="1.10.10.10">
    <property type="entry name" value="Winged helix-like DNA-binding domain superfamily/Winged helix DNA-binding domain"/>
    <property type="match status" value="1"/>
</dbReference>
<dbReference type="InterPro" id="IPR001789">
    <property type="entry name" value="Sig_transdc_resp-reg_receiver"/>
</dbReference>
<dbReference type="Proteomes" id="UP000006045">
    <property type="component" value="Chromosome"/>
</dbReference>
<keyword evidence="2" id="KW-0805">Transcription regulation</keyword>
<feature type="domain" description="Response regulatory" evidence="7">
    <location>
        <begin position="3"/>
        <end position="118"/>
    </location>
</feature>
<keyword evidence="3" id="KW-0238">DNA-binding</keyword>
<keyword evidence="1 5" id="KW-0597">Phosphoprotein</keyword>
<dbReference type="SMART" id="SM00421">
    <property type="entry name" value="HTH_LUXR"/>
    <property type="match status" value="1"/>
</dbReference>
<name>A0A7U9CP73_PSEFL</name>
<dbReference type="Pfam" id="PF00196">
    <property type="entry name" value="GerE"/>
    <property type="match status" value="1"/>
</dbReference>
<evidence type="ECO:0000313" key="9">
    <source>
        <dbReference type="Proteomes" id="UP000006045"/>
    </source>
</evidence>
<gene>
    <name evidence="8" type="primary">cheY</name>
    <name evidence="8" type="ORF">I1A_001831</name>
</gene>
<dbReference type="EMBL" id="CM001561">
    <property type="protein sequence ID" value="EJZ57511.1"/>
    <property type="molecule type" value="Genomic_DNA"/>
</dbReference>
<accession>A0A7U9CP73</accession>
<keyword evidence="4" id="KW-0804">Transcription</keyword>
<evidence type="ECO:0000256" key="1">
    <source>
        <dbReference type="ARBA" id="ARBA00022553"/>
    </source>
</evidence>
<dbReference type="SUPFAM" id="SSF52172">
    <property type="entry name" value="CheY-like"/>
    <property type="match status" value="1"/>
</dbReference>
<dbReference type="InterPro" id="IPR039420">
    <property type="entry name" value="WalR-like"/>
</dbReference>
<dbReference type="Gene3D" id="3.40.50.2300">
    <property type="match status" value="1"/>
</dbReference>